<protein>
    <submittedName>
        <fullName evidence="3">Uncharacterized protein</fullName>
    </submittedName>
</protein>
<feature type="transmembrane region" description="Helical" evidence="2">
    <location>
        <begin position="110"/>
        <end position="129"/>
    </location>
</feature>
<gene>
    <name evidence="3" type="ORF">G6O67_003143</name>
</gene>
<comment type="caution">
    <text evidence="3">The sequence shown here is derived from an EMBL/GenBank/DDBJ whole genome shotgun (WGS) entry which is preliminary data.</text>
</comment>
<keyword evidence="2" id="KW-0812">Transmembrane</keyword>
<reference evidence="3 4" key="1">
    <citation type="journal article" date="2020" name="Genome Biol. Evol.">
        <title>A new high-quality draft genome assembly of the Chinese cordyceps Ophiocordyceps sinensis.</title>
        <authorList>
            <person name="Shu R."/>
            <person name="Zhang J."/>
            <person name="Meng Q."/>
            <person name="Zhang H."/>
            <person name="Zhou G."/>
            <person name="Li M."/>
            <person name="Wu P."/>
            <person name="Zhao Y."/>
            <person name="Chen C."/>
            <person name="Qin Q."/>
        </authorList>
    </citation>
    <scope>NUCLEOTIDE SEQUENCE [LARGE SCALE GENOMIC DNA]</scope>
    <source>
        <strain evidence="3 4">IOZ07</strain>
    </source>
</reference>
<evidence type="ECO:0000256" key="1">
    <source>
        <dbReference type="SAM" id="MobiDB-lite"/>
    </source>
</evidence>
<feature type="region of interest" description="Disordered" evidence="1">
    <location>
        <begin position="57"/>
        <end position="77"/>
    </location>
</feature>
<name>A0A8H4PVV2_9HYPO</name>
<evidence type="ECO:0000313" key="4">
    <source>
        <dbReference type="Proteomes" id="UP000557566"/>
    </source>
</evidence>
<organism evidence="3 4">
    <name type="scientific">Ophiocordyceps sinensis</name>
    <dbReference type="NCBI Taxonomy" id="72228"/>
    <lineage>
        <taxon>Eukaryota</taxon>
        <taxon>Fungi</taxon>
        <taxon>Dikarya</taxon>
        <taxon>Ascomycota</taxon>
        <taxon>Pezizomycotina</taxon>
        <taxon>Sordariomycetes</taxon>
        <taxon>Hypocreomycetidae</taxon>
        <taxon>Hypocreales</taxon>
        <taxon>Ophiocordycipitaceae</taxon>
        <taxon>Ophiocordyceps</taxon>
    </lineage>
</organism>
<keyword evidence="2" id="KW-0472">Membrane</keyword>
<evidence type="ECO:0000313" key="3">
    <source>
        <dbReference type="EMBL" id="KAF4511335.1"/>
    </source>
</evidence>
<keyword evidence="4" id="KW-1185">Reference proteome</keyword>
<dbReference type="AlphaFoldDB" id="A0A8H4PVV2"/>
<accession>A0A8H4PVV2</accession>
<feature type="transmembrane region" description="Helical" evidence="2">
    <location>
        <begin position="144"/>
        <end position="165"/>
    </location>
</feature>
<proteinExistence type="predicted"/>
<sequence>MASLARSFLFPCGRQSLLRPRLQAAVESRTTSAARLFTTSLRFRAAAQVAPKTAKPLPRVSKVKAPSPAPPPPAAAAPQTATLAPSRYAFIKHLATKQTPTLLYEAPSHFWFYFGCWTSGLSLIGWTMLTGPTVVNQPEGVPKWVGVVYGVSYVLLGCMGFFLISKTPNIVGSIRVLPASPSAAATGPLLEVSVKRMMPLLAPKVVTASLDKVALKSRFSLPDEYVPELKRLEHERKEKARRAAARKVDMTHILTLPFRRVGRGILGMFRGVKSAWTDMGLGHIRIDGNEFKVDVMRGFSHDGFRTLERLVRIGWK</sequence>
<dbReference type="Proteomes" id="UP000557566">
    <property type="component" value="Unassembled WGS sequence"/>
</dbReference>
<evidence type="ECO:0000256" key="2">
    <source>
        <dbReference type="SAM" id="Phobius"/>
    </source>
</evidence>
<dbReference type="EMBL" id="JAAVMX010000003">
    <property type="protein sequence ID" value="KAF4511335.1"/>
    <property type="molecule type" value="Genomic_DNA"/>
</dbReference>
<dbReference type="OrthoDB" id="4140442at2759"/>
<keyword evidence="2" id="KW-1133">Transmembrane helix</keyword>